<protein>
    <recommendedName>
        <fullName evidence="4">Amidase domain-containing protein</fullName>
    </recommendedName>
</protein>
<reference evidence="5 6" key="1">
    <citation type="journal article" date="2017" name="Curr. Biol.">
        <title>Genome architecture and evolution of a unichromosomal asexual nematode.</title>
        <authorList>
            <person name="Fradin H."/>
            <person name="Zegar C."/>
            <person name="Gutwein M."/>
            <person name="Lucas J."/>
            <person name="Kovtun M."/>
            <person name="Corcoran D."/>
            <person name="Baugh L.R."/>
            <person name="Kiontke K."/>
            <person name="Gunsalus K."/>
            <person name="Fitch D.H."/>
            <person name="Piano F."/>
        </authorList>
    </citation>
    <scope>NUCLEOTIDE SEQUENCE [LARGE SCALE GENOMIC DNA]</scope>
    <source>
        <strain evidence="5">PF1309</strain>
    </source>
</reference>
<dbReference type="SUPFAM" id="SSF75304">
    <property type="entry name" value="Amidase signature (AS) enzymes"/>
    <property type="match status" value="1"/>
</dbReference>
<keyword evidence="6" id="KW-1185">Reference proteome</keyword>
<name>A0A2A2LWJ4_9BILA</name>
<keyword evidence="3" id="KW-0732">Signal</keyword>
<dbReference type="InterPro" id="IPR020556">
    <property type="entry name" value="Amidase_CS"/>
</dbReference>
<dbReference type="STRING" id="2018661.A0A2A2LWJ4"/>
<evidence type="ECO:0000256" key="2">
    <source>
        <dbReference type="PIRSR" id="PIRSR001221-1"/>
    </source>
</evidence>
<comment type="caution">
    <text evidence="5">The sequence shown here is derived from an EMBL/GenBank/DDBJ whole genome shotgun (WGS) entry which is preliminary data.</text>
</comment>
<feature type="active site" description="Charge relay system" evidence="2">
    <location>
        <position position="118"/>
    </location>
</feature>
<proteinExistence type="inferred from homology"/>
<dbReference type="EMBL" id="LIAE01006366">
    <property type="protein sequence ID" value="PAV90570.1"/>
    <property type="molecule type" value="Genomic_DNA"/>
</dbReference>
<evidence type="ECO:0000259" key="4">
    <source>
        <dbReference type="Pfam" id="PF01425"/>
    </source>
</evidence>
<feature type="active site" description="Charge relay system" evidence="2">
    <location>
        <position position="193"/>
    </location>
</feature>
<feature type="chain" id="PRO_5013217365" description="Amidase domain-containing protein" evidence="3">
    <location>
        <begin position="21"/>
        <end position="517"/>
    </location>
</feature>
<dbReference type="InterPro" id="IPR036928">
    <property type="entry name" value="AS_sf"/>
</dbReference>
<dbReference type="GO" id="GO:0012505">
    <property type="term" value="C:endomembrane system"/>
    <property type="evidence" value="ECO:0007669"/>
    <property type="project" value="TreeGrafter"/>
</dbReference>
<dbReference type="Pfam" id="PF01425">
    <property type="entry name" value="Amidase"/>
    <property type="match status" value="1"/>
</dbReference>
<sequence>MFISRLYFLALHAVFCVINAFKTRQYVTEPTDRLQLISATQAVRMIAQREITSYQLVDSYIRRIEQINPTINAMVVKLFDEAKAQATECDRTIVSLSEEELQEFLKTKPLYGVPFTMKDAFELDGVVITSGIYNRKNTKCDRTSETVQRMIDSGAILLGVTNVPEVCMWVESVNNIYGRTCNPYDSRRMCGGSSGGEAALISSCGSVIGVGSDIGGSIRMPSFFNGVFGMKPTPGIIPLDGHIPSTGNGYRSEMLRVGPICRYAEDLPLLLKIMAGPNSDKLRLDEPVARKKLRLFYMEGIQASPIYSPLSYEMRQTLRKAVKFFERKYDLVAHKIDLPFSNYAIDIFNCSMTDKTRPEFKQLMLDSEGKSGAVNCWTELVRFVTRQSKHTLPAIITGIIDSFDYPEDKFKEFIYMRERTKRQLKELLGDDGILLFPSWPSTALYHVEPILAPLNFVYTGFWNTLALPAVQCPMGLDSNGLPLGVQVIGNPYSDRLLIAAAQDLEEGFNGWQPAKNL</sequence>
<accession>A0A2A2LWJ4</accession>
<dbReference type="PANTHER" id="PTHR43372">
    <property type="entry name" value="FATTY-ACID AMIDE HYDROLASE"/>
    <property type="match status" value="1"/>
</dbReference>
<dbReference type="OrthoDB" id="6428749at2759"/>
<dbReference type="InterPro" id="IPR023631">
    <property type="entry name" value="Amidase_dom"/>
</dbReference>
<evidence type="ECO:0000313" key="6">
    <source>
        <dbReference type="Proteomes" id="UP000218231"/>
    </source>
</evidence>
<dbReference type="PANTHER" id="PTHR43372:SF4">
    <property type="entry name" value="FATTY-ACID AMIDE HYDROLASE 2"/>
    <property type="match status" value="1"/>
</dbReference>
<organism evidence="5 6">
    <name type="scientific">Diploscapter pachys</name>
    <dbReference type="NCBI Taxonomy" id="2018661"/>
    <lineage>
        <taxon>Eukaryota</taxon>
        <taxon>Metazoa</taxon>
        <taxon>Ecdysozoa</taxon>
        <taxon>Nematoda</taxon>
        <taxon>Chromadorea</taxon>
        <taxon>Rhabditida</taxon>
        <taxon>Rhabditina</taxon>
        <taxon>Rhabditomorpha</taxon>
        <taxon>Rhabditoidea</taxon>
        <taxon>Rhabditidae</taxon>
        <taxon>Diploscapter</taxon>
    </lineage>
</organism>
<dbReference type="InterPro" id="IPR052739">
    <property type="entry name" value="FAAH2"/>
</dbReference>
<feature type="domain" description="Amidase" evidence="4">
    <location>
        <begin position="56"/>
        <end position="497"/>
    </location>
</feature>
<comment type="similarity">
    <text evidence="1">Belongs to the amidase family.</text>
</comment>
<dbReference type="PIRSF" id="PIRSF001221">
    <property type="entry name" value="Amidase_fungi"/>
    <property type="match status" value="1"/>
</dbReference>
<feature type="signal peptide" evidence="3">
    <location>
        <begin position="1"/>
        <end position="20"/>
    </location>
</feature>
<evidence type="ECO:0000256" key="3">
    <source>
        <dbReference type="SAM" id="SignalP"/>
    </source>
</evidence>
<gene>
    <name evidence="5" type="ORF">WR25_13250</name>
</gene>
<evidence type="ECO:0000313" key="5">
    <source>
        <dbReference type="EMBL" id="PAV90570.1"/>
    </source>
</evidence>
<dbReference type="PROSITE" id="PS00571">
    <property type="entry name" value="AMIDASES"/>
    <property type="match status" value="1"/>
</dbReference>
<dbReference type="AlphaFoldDB" id="A0A2A2LWJ4"/>
<dbReference type="Gene3D" id="3.90.1300.10">
    <property type="entry name" value="Amidase signature (AS) domain"/>
    <property type="match status" value="1"/>
</dbReference>
<evidence type="ECO:0000256" key="1">
    <source>
        <dbReference type="ARBA" id="ARBA00009199"/>
    </source>
</evidence>
<feature type="active site" description="Charge relay system" evidence="2">
    <location>
        <position position="217"/>
    </location>
</feature>
<dbReference type="Proteomes" id="UP000218231">
    <property type="component" value="Unassembled WGS sequence"/>
</dbReference>